<dbReference type="Pfam" id="PF07593">
    <property type="entry name" value="UnbV_ASPIC"/>
    <property type="match status" value="1"/>
</dbReference>
<dbReference type="InterPro" id="IPR028994">
    <property type="entry name" value="Integrin_alpha_N"/>
</dbReference>
<dbReference type="Gene3D" id="2.130.10.130">
    <property type="entry name" value="Integrin alpha, N-terminal"/>
    <property type="match status" value="3"/>
</dbReference>
<dbReference type="Proteomes" id="UP000050280">
    <property type="component" value="Unassembled WGS sequence"/>
</dbReference>
<sequence length="1046" mass="118082">MFDYDYFYNGAGVGLEDINNDGLLDIFFCGNQVPNKLYLNKGNFVFEDITEQAGINQGKIWTNGVTFVDINHDGWMDIYLSQGGPNQRLQRKNLLFLNQQDNTFKEVAEEMGLADMGISTQSAFLDYDKDGDLDLVVMNENEYYGVDPITLGNLITKNEEAAYFNSSHFYENSNGKYVDATKKVGLNRPIFGLGLSIHDFNGDMWPDIYIASDYYLPDALFINNQNGSFTDEIKTHTNQISFYGMGMDVADINNDTHDDIFVLDMAASDHKRSKTLMASMDTKRFEFLTETAKFHHQYMYNSLQLNTGTNQFNNIAHLTETANTDWSWSVLMSDFDFDEDKDIYITNGYRRYALDNDSQRKVFQARQKYGRNVPLSVKKQLYNDLPTEKLPNILYQNHGDLRFQESAATWGLADYTYSNGAATGDLDNDGDLDLVINNLDDMALVYQNHTMERENKNYIKIQLKGNHSEQTAKVVLNYNGKQQAVTPRRVRGYRSSQEKAAYFGLGNNTIIDSIDIIWDTGKKQTLTNIAPNTTVEAYINAATKTYKAPSSTTLFEEISTPKISHTHIENPYNDFEKEILLPYKQSSLGPLMSKGDANGDGLEDVYIGGSSGHAGQLFIQGANGFSKKRTIAFELDKDFEDMESVFFDFDGDNDLDLFVASGGNEFEEHSSLFQNRLYENDGKGNFNKVKVKAFEEYPKNSKTVAIIDFDDDGDPDILIGNRVIPKNYPTFQPSTLYKNEQGTFVDVTQEFAPGLLDFGIINKLLVTDFNSDGNEDFIAVGEWTGIGFFENKDGRFVQVKDESKNPGATAKGWWFTAEETDVNKDGLKDYVIGNVGQNLKFKASKEKPLKVYANDFDDNGTTDVVLSKKYNGEYVPVRGRECSSQQMPFISEKFETYSEFADAKLIDIYGDKLDKGYAAEATDFRSVLLINQGDGVFRLGYLPIEAQFIPNLSYCVQDLNHDGFEDIVVTGNIYETEVETPRLDAYSGIVLISNQKDGYSVLAPSKSGLIVNGNIKDAIFVEHRDQTLLLTAQNNGKLQLFQWQDQ</sequence>
<organism evidence="3 4">
    <name type="scientific">Croceitalea dokdonensis DOKDO 023</name>
    <dbReference type="NCBI Taxonomy" id="1300341"/>
    <lineage>
        <taxon>Bacteria</taxon>
        <taxon>Pseudomonadati</taxon>
        <taxon>Bacteroidota</taxon>
        <taxon>Flavobacteriia</taxon>
        <taxon>Flavobacteriales</taxon>
        <taxon>Flavobacteriaceae</taxon>
        <taxon>Croceitalea</taxon>
    </lineage>
</organism>
<evidence type="ECO:0000313" key="4">
    <source>
        <dbReference type="Proteomes" id="UP000050280"/>
    </source>
</evidence>
<evidence type="ECO:0000259" key="2">
    <source>
        <dbReference type="Pfam" id="PF07593"/>
    </source>
</evidence>
<reference evidence="3 4" key="1">
    <citation type="submission" date="2015-09" db="EMBL/GenBank/DDBJ databases">
        <title>Genome sequence of the marine flavobacterium Croceitalea dokdonensis DOKDO 023 that contains proton- and sodium-pumping rhodopsins.</title>
        <authorList>
            <person name="Kwon S.-K."/>
            <person name="Lee H.K."/>
            <person name="Kwak M.-J."/>
            <person name="Kim J.F."/>
        </authorList>
    </citation>
    <scope>NUCLEOTIDE SEQUENCE [LARGE SCALE GENOMIC DNA]</scope>
    <source>
        <strain evidence="3 4">DOKDO 023</strain>
    </source>
</reference>
<dbReference type="SUPFAM" id="SSF69318">
    <property type="entry name" value="Integrin alpha N-terminal domain"/>
    <property type="match status" value="3"/>
</dbReference>
<evidence type="ECO:0000313" key="3">
    <source>
        <dbReference type="EMBL" id="KPM32484.1"/>
    </source>
</evidence>
<dbReference type="PANTHER" id="PTHR16026:SF0">
    <property type="entry name" value="CARTILAGE ACIDIC PROTEIN 1"/>
    <property type="match status" value="1"/>
</dbReference>
<protein>
    <submittedName>
        <fullName evidence="3">ASPIC/UnbV-like protein</fullName>
    </submittedName>
</protein>
<keyword evidence="1" id="KW-0732">Signal</keyword>
<dbReference type="EMBL" id="LDJX01000002">
    <property type="protein sequence ID" value="KPM32484.1"/>
    <property type="molecule type" value="Genomic_DNA"/>
</dbReference>
<keyword evidence="4" id="KW-1185">Reference proteome</keyword>
<dbReference type="AlphaFoldDB" id="A0A0N8H462"/>
<dbReference type="InterPro" id="IPR011519">
    <property type="entry name" value="UnbV_ASPIC"/>
</dbReference>
<dbReference type="Pfam" id="PF13517">
    <property type="entry name" value="FG-GAP_3"/>
    <property type="match status" value="4"/>
</dbReference>
<dbReference type="PANTHER" id="PTHR16026">
    <property type="entry name" value="CARTILAGE ACIDIC PROTEIN 1"/>
    <property type="match status" value="1"/>
</dbReference>
<comment type="caution">
    <text evidence="3">The sequence shown here is derived from an EMBL/GenBank/DDBJ whole genome shotgun (WGS) entry which is preliminary data.</text>
</comment>
<name>A0A0N8H462_9FLAO</name>
<dbReference type="STRING" id="1300341.I595_902"/>
<evidence type="ECO:0000256" key="1">
    <source>
        <dbReference type="ARBA" id="ARBA00022729"/>
    </source>
</evidence>
<dbReference type="InterPro" id="IPR027039">
    <property type="entry name" value="Crtac1"/>
</dbReference>
<dbReference type="PATRIC" id="fig|1300341.3.peg.1116"/>
<gene>
    <name evidence="3" type="ORF">I595_902</name>
</gene>
<dbReference type="InterPro" id="IPR013517">
    <property type="entry name" value="FG-GAP"/>
</dbReference>
<feature type="domain" description="ASPIC/UnbV" evidence="2">
    <location>
        <begin position="472"/>
        <end position="535"/>
    </location>
</feature>
<accession>A0A0N8H462</accession>
<proteinExistence type="predicted"/>